<name>A0AAV3RQ68_LITER</name>
<comment type="caution">
    <text evidence="2">The sequence shown here is derived from an EMBL/GenBank/DDBJ whole genome shotgun (WGS) entry which is preliminary data.</text>
</comment>
<feature type="region of interest" description="Disordered" evidence="1">
    <location>
        <begin position="40"/>
        <end position="93"/>
    </location>
</feature>
<keyword evidence="3" id="KW-1185">Reference proteome</keyword>
<gene>
    <name evidence="2" type="ORF">LIER_31214</name>
</gene>
<evidence type="ECO:0000313" key="2">
    <source>
        <dbReference type="EMBL" id="GAA0183876.1"/>
    </source>
</evidence>
<sequence length="93" mass="10821">MLDIVDKIAKENAVKKKKKGNMKWQKLDKNRILGLDELEEGIESSSQSKKKIPGPYARHDESLNSRANSNDEEDQEVQSRKDVRYVKFNEKNM</sequence>
<dbReference type="Proteomes" id="UP001454036">
    <property type="component" value="Unassembled WGS sequence"/>
</dbReference>
<organism evidence="2 3">
    <name type="scientific">Lithospermum erythrorhizon</name>
    <name type="common">Purple gromwell</name>
    <name type="synonym">Lithospermum officinale var. erythrorhizon</name>
    <dbReference type="NCBI Taxonomy" id="34254"/>
    <lineage>
        <taxon>Eukaryota</taxon>
        <taxon>Viridiplantae</taxon>
        <taxon>Streptophyta</taxon>
        <taxon>Embryophyta</taxon>
        <taxon>Tracheophyta</taxon>
        <taxon>Spermatophyta</taxon>
        <taxon>Magnoliopsida</taxon>
        <taxon>eudicotyledons</taxon>
        <taxon>Gunneridae</taxon>
        <taxon>Pentapetalae</taxon>
        <taxon>asterids</taxon>
        <taxon>lamiids</taxon>
        <taxon>Boraginales</taxon>
        <taxon>Boraginaceae</taxon>
        <taxon>Boraginoideae</taxon>
        <taxon>Lithospermeae</taxon>
        <taxon>Lithospermum</taxon>
    </lineage>
</organism>
<feature type="compositionally biased region" description="Basic and acidic residues" evidence="1">
    <location>
        <begin position="77"/>
        <end position="93"/>
    </location>
</feature>
<evidence type="ECO:0000256" key="1">
    <source>
        <dbReference type="SAM" id="MobiDB-lite"/>
    </source>
</evidence>
<dbReference type="EMBL" id="BAABME010011511">
    <property type="protein sequence ID" value="GAA0183876.1"/>
    <property type="molecule type" value="Genomic_DNA"/>
</dbReference>
<protein>
    <submittedName>
        <fullName evidence="2">Uncharacterized protein</fullName>
    </submittedName>
</protein>
<evidence type="ECO:0000313" key="3">
    <source>
        <dbReference type="Proteomes" id="UP001454036"/>
    </source>
</evidence>
<accession>A0AAV3RQ68</accession>
<dbReference type="AlphaFoldDB" id="A0AAV3RQ68"/>
<proteinExistence type="predicted"/>
<reference evidence="2 3" key="1">
    <citation type="submission" date="2024-01" db="EMBL/GenBank/DDBJ databases">
        <title>The complete chloroplast genome sequence of Lithospermum erythrorhizon: insights into the phylogenetic relationship among Boraginaceae species and the maternal lineages of purple gromwells.</title>
        <authorList>
            <person name="Okada T."/>
            <person name="Watanabe K."/>
        </authorList>
    </citation>
    <scope>NUCLEOTIDE SEQUENCE [LARGE SCALE GENOMIC DNA]</scope>
</reference>